<evidence type="ECO:0000256" key="1">
    <source>
        <dbReference type="ARBA" id="ARBA00022723"/>
    </source>
</evidence>
<evidence type="ECO:0000313" key="4">
    <source>
        <dbReference type="EMBL" id="MCY6485384.1"/>
    </source>
</evidence>
<dbReference type="PANTHER" id="PTHR10587">
    <property type="entry name" value="GLYCOSYL TRANSFERASE-RELATED"/>
    <property type="match status" value="1"/>
</dbReference>
<evidence type="ECO:0000259" key="3">
    <source>
        <dbReference type="PROSITE" id="PS51677"/>
    </source>
</evidence>
<proteinExistence type="predicted"/>
<dbReference type="InterPro" id="IPR002509">
    <property type="entry name" value="NODB_dom"/>
</dbReference>
<keyword evidence="2" id="KW-0378">Hydrolase</keyword>
<keyword evidence="5" id="KW-1185">Reference proteome</keyword>
<dbReference type="RefSeq" id="WP_268041710.1">
    <property type="nucleotide sequence ID" value="NZ_JAPQER010000007.1"/>
</dbReference>
<dbReference type="InterPro" id="IPR011330">
    <property type="entry name" value="Glyco_hydro/deAcase_b/a-brl"/>
</dbReference>
<keyword evidence="1" id="KW-0479">Metal-binding</keyword>
<dbReference type="Proteomes" id="UP001078443">
    <property type="component" value="Unassembled WGS sequence"/>
</dbReference>
<protein>
    <submittedName>
        <fullName evidence="4">Polysaccharide deacetylase family protein</fullName>
    </submittedName>
</protein>
<comment type="caution">
    <text evidence="4">The sequence shown here is derived from an EMBL/GenBank/DDBJ whole genome shotgun (WGS) entry which is preliminary data.</text>
</comment>
<dbReference type="Pfam" id="PF01522">
    <property type="entry name" value="Polysacc_deac_1"/>
    <property type="match status" value="1"/>
</dbReference>
<dbReference type="SUPFAM" id="SSF88713">
    <property type="entry name" value="Glycoside hydrolase/deacetylase"/>
    <property type="match status" value="1"/>
</dbReference>
<evidence type="ECO:0000313" key="5">
    <source>
        <dbReference type="Proteomes" id="UP001078443"/>
    </source>
</evidence>
<name>A0ABT4D2B3_9CLOT</name>
<dbReference type="InterPro" id="IPR050248">
    <property type="entry name" value="Polysacc_deacetylase_ArnD"/>
</dbReference>
<dbReference type="Gene3D" id="3.20.20.370">
    <property type="entry name" value="Glycoside hydrolase/deacetylase"/>
    <property type="match status" value="1"/>
</dbReference>
<reference evidence="4" key="1">
    <citation type="submission" date="2022-12" db="EMBL/GenBank/DDBJ databases">
        <authorList>
            <person name="Wang J."/>
        </authorList>
    </citation>
    <scope>NUCLEOTIDE SEQUENCE</scope>
    <source>
        <strain evidence="4">HY-45-18</strain>
    </source>
</reference>
<evidence type="ECO:0000256" key="2">
    <source>
        <dbReference type="ARBA" id="ARBA00022801"/>
    </source>
</evidence>
<organism evidence="4 5">
    <name type="scientific">Clostridium aestuarii</name>
    <dbReference type="NCBI Taxonomy" id="338193"/>
    <lineage>
        <taxon>Bacteria</taxon>
        <taxon>Bacillati</taxon>
        <taxon>Bacillota</taxon>
        <taxon>Clostridia</taxon>
        <taxon>Eubacteriales</taxon>
        <taxon>Clostridiaceae</taxon>
        <taxon>Clostridium</taxon>
    </lineage>
</organism>
<dbReference type="CDD" id="cd10917">
    <property type="entry name" value="CE4_NodB_like_6s_7s"/>
    <property type="match status" value="1"/>
</dbReference>
<accession>A0ABT4D2B3</accession>
<feature type="domain" description="NodB homology" evidence="3">
    <location>
        <begin position="22"/>
        <end position="201"/>
    </location>
</feature>
<dbReference type="PANTHER" id="PTHR10587:SF133">
    <property type="entry name" value="CHITIN DEACETYLASE 1-RELATED"/>
    <property type="match status" value="1"/>
</dbReference>
<sequence>MNVDSQYIKPSTLIINANTNHKQIAFTYDSGFEDNETYQILDVLKKHKVKATFFLTGIWVEKFPEVAKRIAYEGHEIGNHSYDHPDMVNISHDEIVKNILKGEDAIKKIIGVTPCPLFREPFGSWNKKVFKAVGAAGYKYSIYWSIDTIDWQHPTTRVIVNRILRKAQGGDIVLMHISGNHTAEATDIAIRNLKAFGFKFVTVGELLKH</sequence>
<gene>
    <name evidence="4" type="ORF">OW763_13690</name>
</gene>
<dbReference type="PROSITE" id="PS51677">
    <property type="entry name" value="NODB"/>
    <property type="match status" value="1"/>
</dbReference>
<dbReference type="EMBL" id="JAPQER010000007">
    <property type="protein sequence ID" value="MCY6485384.1"/>
    <property type="molecule type" value="Genomic_DNA"/>
</dbReference>